<dbReference type="Proteomes" id="UP000784294">
    <property type="component" value="Unassembled WGS sequence"/>
</dbReference>
<organism evidence="1 2">
    <name type="scientific">Protopolystoma xenopodis</name>
    <dbReference type="NCBI Taxonomy" id="117903"/>
    <lineage>
        <taxon>Eukaryota</taxon>
        <taxon>Metazoa</taxon>
        <taxon>Spiralia</taxon>
        <taxon>Lophotrochozoa</taxon>
        <taxon>Platyhelminthes</taxon>
        <taxon>Monogenea</taxon>
        <taxon>Polyopisthocotylea</taxon>
        <taxon>Polystomatidea</taxon>
        <taxon>Polystomatidae</taxon>
        <taxon>Protopolystoma</taxon>
    </lineage>
</organism>
<protein>
    <submittedName>
        <fullName evidence="1">Uncharacterized protein</fullName>
    </submittedName>
</protein>
<name>A0A3S5AVS4_9PLAT</name>
<reference evidence="1" key="1">
    <citation type="submission" date="2018-11" db="EMBL/GenBank/DDBJ databases">
        <authorList>
            <consortium name="Pathogen Informatics"/>
        </authorList>
    </citation>
    <scope>NUCLEOTIDE SEQUENCE</scope>
</reference>
<keyword evidence="2" id="KW-1185">Reference proteome</keyword>
<sequence length="57" mass="6483">MPKGLNRDSPFLPKMLGLDPKYVIVGANARVFLCKKVIHQAELNLLTQDNIYQRADQ</sequence>
<evidence type="ECO:0000313" key="1">
    <source>
        <dbReference type="EMBL" id="VEL33354.1"/>
    </source>
</evidence>
<comment type="caution">
    <text evidence="1">The sequence shown here is derived from an EMBL/GenBank/DDBJ whole genome shotgun (WGS) entry which is preliminary data.</text>
</comment>
<gene>
    <name evidence="1" type="ORF">PXEA_LOCUS26794</name>
</gene>
<dbReference type="AlphaFoldDB" id="A0A3S5AVS4"/>
<proteinExistence type="predicted"/>
<accession>A0A3S5AVS4</accession>
<evidence type="ECO:0000313" key="2">
    <source>
        <dbReference type="Proteomes" id="UP000784294"/>
    </source>
</evidence>
<dbReference type="EMBL" id="CAAALY010245642">
    <property type="protein sequence ID" value="VEL33354.1"/>
    <property type="molecule type" value="Genomic_DNA"/>
</dbReference>